<gene>
    <name evidence="2" type="ORF">J2S17_005092</name>
</gene>
<dbReference type="Proteomes" id="UP001238088">
    <property type="component" value="Unassembled WGS sequence"/>
</dbReference>
<dbReference type="InterPro" id="IPR006158">
    <property type="entry name" value="Cobalamin-bd"/>
</dbReference>
<dbReference type="EMBL" id="JAUSUB010000034">
    <property type="protein sequence ID" value="MDQ0273171.1"/>
    <property type="molecule type" value="Genomic_DNA"/>
</dbReference>
<organism evidence="2 3">
    <name type="scientific">Cytobacillus purgationiresistens</name>
    <dbReference type="NCBI Taxonomy" id="863449"/>
    <lineage>
        <taxon>Bacteria</taxon>
        <taxon>Bacillati</taxon>
        <taxon>Bacillota</taxon>
        <taxon>Bacilli</taxon>
        <taxon>Bacillales</taxon>
        <taxon>Bacillaceae</taxon>
        <taxon>Cytobacillus</taxon>
    </lineage>
</organism>
<dbReference type="SUPFAM" id="SSF52242">
    <property type="entry name" value="Cobalamin (vitamin B12)-binding domain"/>
    <property type="match status" value="1"/>
</dbReference>
<name>A0ABU0AQZ4_9BACI</name>
<dbReference type="Gene3D" id="1.10.1240.10">
    <property type="entry name" value="Methionine synthase domain"/>
    <property type="match status" value="1"/>
</dbReference>
<dbReference type="Pfam" id="PF02607">
    <property type="entry name" value="B12-binding_2"/>
    <property type="match status" value="1"/>
</dbReference>
<dbReference type="CDD" id="cd02065">
    <property type="entry name" value="B12-binding_like"/>
    <property type="match status" value="1"/>
</dbReference>
<dbReference type="Gene3D" id="3.40.50.280">
    <property type="entry name" value="Cobalamin-binding domain"/>
    <property type="match status" value="1"/>
</dbReference>
<evidence type="ECO:0000259" key="1">
    <source>
        <dbReference type="PROSITE" id="PS51332"/>
    </source>
</evidence>
<dbReference type="InterPro" id="IPR036594">
    <property type="entry name" value="Meth_synthase_dom"/>
</dbReference>
<sequence length="206" mass="23302">MKGAVTEAWDYVENHQHLSNLEIYQELLTPAMKHIGLKWENFEITVAEEHLASGVCDLILTRLGFKHKKSIQELNAPRAMFFCVDSEQHYLGLKMVSSLFEEKGWNVHFLGANLPVQYALQAAKDWKPDVIGMSVSIATHLPKLREYTDAFACLPKKPAVLIGGRLAEIFDINAFSTEEPMIVSNLYDTNNWIKGYQADGTKNAFN</sequence>
<protein>
    <submittedName>
        <fullName evidence="2">Methanogenic corrinoid protein MtbC1</fullName>
    </submittedName>
</protein>
<dbReference type="InterPro" id="IPR036724">
    <property type="entry name" value="Cobalamin-bd_sf"/>
</dbReference>
<keyword evidence="3" id="KW-1185">Reference proteome</keyword>
<dbReference type="PROSITE" id="PS51332">
    <property type="entry name" value="B12_BINDING"/>
    <property type="match status" value="1"/>
</dbReference>
<accession>A0ABU0AQZ4</accession>
<reference evidence="2 3" key="1">
    <citation type="submission" date="2023-07" db="EMBL/GenBank/DDBJ databases">
        <title>Genomic Encyclopedia of Type Strains, Phase IV (KMG-IV): sequencing the most valuable type-strain genomes for metagenomic binning, comparative biology and taxonomic classification.</title>
        <authorList>
            <person name="Goeker M."/>
        </authorList>
    </citation>
    <scope>NUCLEOTIDE SEQUENCE [LARGE SCALE GENOMIC DNA]</scope>
    <source>
        <strain evidence="2 3">DSM 23494</strain>
    </source>
</reference>
<dbReference type="InterPro" id="IPR003759">
    <property type="entry name" value="Cbl-bd_cap"/>
</dbReference>
<evidence type="ECO:0000313" key="2">
    <source>
        <dbReference type="EMBL" id="MDQ0273171.1"/>
    </source>
</evidence>
<comment type="caution">
    <text evidence="2">The sequence shown here is derived from an EMBL/GenBank/DDBJ whole genome shotgun (WGS) entry which is preliminary data.</text>
</comment>
<proteinExistence type="predicted"/>
<dbReference type="Pfam" id="PF02310">
    <property type="entry name" value="B12-binding"/>
    <property type="match status" value="1"/>
</dbReference>
<evidence type="ECO:0000313" key="3">
    <source>
        <dbReference type="Proteomes" id="UP001238088"/>
    </source>
</evidence>
<feature type="domain" description="B12-binding" evidence="1">
    <location>
        <begin position="76"/>
        <end position="206"/>
    </location>
</feature>